<comment type="caution">
    <text evidence="9">The sequence shown here is derived from an EMBL/GenBank/DDBJ whole genome shotgun (WGS) entry which is preliminary data.</text>
</comment>
<comment type="subcellular location">
    <subcellularLocation>
        <location evidence="1">Cell membrane</location>
        <topology evidence="1">Multi-pass membrane protein</topology>
    </subcellularLocation>
</comment>
<evidence type="ECO:0000313" key="9">
    <source>
        <dbReference type="EMBL" id="MDI3422289.1"/>
    </source>
</evidence>
<feature type="transmembrane region" description="Helical" evidence="7">
    <location>
        <begin position="178"/>
        <end position="200"/>
    </location>
</feature>
<dbReference type="PANTHER" id="PTHR43385">
    <property type="entry name" value="RIBOFLAVIN TRANSPORTER RIBJ"/>
    <property type="match status" value="1"/>
</dbReference>
<keyword evidence="3 7" id="KW-0812">Transmembrane</keyword>
<feature type="transmembrane region" description="Helical" evidence="7">
    <location>
        <begin position="91"/>
        <end position="110"/>
    </location>
</feature>
<accession>A0ABT6T5E8</accession>
<dbReference type="InterPro" id="IPR020846">
    <property type="entry name" value="MFS_dom"/>
</dbReference>
<evidence type="ECO:0000256" key="6">
    <source>
        <dbReference type="SAM" id="MobiDB-lite"/>
    </source>
</evidence>
<evidence type="ECO:0000256" key="3">
    <source>
        <dbReference type="ARBA" id="ARBA00022692"/>
    </source>
</evidence>
<evidence type="ECO:0000256" key="4">
    <source>
        <dbReference type="ARBA" id="ARBA00022989"/>
    </source>
</evidence>
<evidence type="ECO:0000256" key="2">
    <source>
        <dbReference type="ARBA" id="ARBA00022448"/>
    </source>
</evidence>
<dbReference type="InterPro" id="IPR036259">
    <property type="entry name" value="MFS_trans_sf"/>
</dbReference>
<dbReference type="InterPro" id="IPR011701">
    <property type="entry name" value="MFS"/>
</dbReference>
<dbReference type="EMBL" id="JASCIS010000034">
    <property type="protein sequence ID" value="MDI3422289.1"/>
    <property type="molecule type" value="Genomic_DNA"/>
</dbReference>
<protein>
    <submittedName>
        <fullName evidence="9">MFS transporter</fullName>
    </submittedName>
</protein>
<feature type="transmembrane region" description="Helical" evidence="7">
    <location>
        <begin position="227"/>
        <end position="249"/>
    </location>
</feature>
<evidence type="ECO:0000256" key="7">
    <source>
        <dbReference type="SAM" id="Phobius"/>
    </source>
</evidence>
<feature type="domain" description="Major facilitator superfamily (MFS) profile" evidence="8">
    <location>
        <begin position="1"/>
        <end position="406"/>
    </location>
</feature>
<feature type="transmembrane region" description="Helical" evidence="7">
    <location>
        <begin position="351"/>
        <end position="374"/>
    </location>
</feature>
<dbReference type="InterPro" id="IPR052983">
    <property type="entry name" value="MFS_Riboflavin_Transporter"/>
</dbReference>
<sequence>MTGVDTRPSGAATSTAHRSRPRAALPALCLTQITGWGVVYYAFPVLNPQITTDTGWPAGATTAAFSAALLVSAVAGIRVGRILDHRGPRTVMTTGSVTGTASLAVVATAPNLPVFVAGWLLAGLAMASIFYHPAFAALTRWWAPDHVRALTIVTLAGGLASTVFAPLTAVLADHLSWRATYLVLAAILAAVTIPAHALALKAPWPQAPPAATETGRSAQRAARSRQFLLLAVALTLSAFAMSAVVIALVPLLLERGYTTAQAAWTLGLGGAGQTLGRTLYAGLARHAGTTASTTALIALGGLTTAVLAFTPGPYGLLISLSVLAGTVRGNLTLLQATAVTDRWGTTHYGRLSGLLAAPTTTASALAPFAGVALAVPLGGYPALFGVLAVLSVLAGTVALGASPQRRLPGPGSDTGPATCRLISRGGRA</sequence>
<proteinExistence type="predicted"/>
<dbReference type="Pfam" id="PF07690">
    <property type="entry name" value="MFS_1"/>
    <property type="match status" value="1"/>
</dbReference>
<evidence type="ECO:0000256" key="5">
    <source>
        <dbReference type="ARBA" id="ARBA00023136"/>
    </source>
</evidence>
<evidence type="ECO:0000256" key="1">
    <source>
        <dbReference type="ARBA" id="ARBA00004651"/>
    </source>
</evidence>
<keyword evidence="5 7" id="KW-0472">Membrane</keyword>
<evidence type="ECO:0000259" key="8">
    <source>
        <dbReference type="PROSITE" id="PS50850"/>
    </source>
</evidence>
<keyword evidence="10" id="KW-1185">Reference proteome</keyword>
<keyword evidence="4 7" id="KW-1133">Transmembrane helix</keyword>
<evidence type="ECO:0000313" key="10">
    <source>
        <dbReference type="Proteomes" id="UP001237105"/>
    </source>
</evidence>
<dbReference type="Proteomes" id="UP001237105">
    <property type="component" value="Unassembled WGS sequence"/>
</dbReference>
<reference evidence="9 10" key="1">
    <citation type="submission" date="2023-05" db="EMBL/GenBank/DDBJ databases">
        <title>Draft genome sequence of Streptomyces sp. B-S-A12 isolated from a cave soil in Thailand.</title>
        <authorList>
            <person name="Chamroensaksri N."/>
            <person name="Muangham S."/>
        </authorList>
    </citation>
    <scope>NUCLEOTIDE SEQUENCE [LARGE SCALE GENOMIC DNA]</scope>
    <source>
        <strain evidence="9 10">B-S-A12</strain>
    </source>
</reference>
<feature type="transmembrane region" description="Helical" evidence="7">
    <location>
        <begin position="380"/>
        <end position="401"/>
    </location>
</feature>
<feature type="transmembrane region" description="Helical" evidence="7">
    <location>
        <begin position="116"/>
        <end position="138"/>
    </location>
</feature>
<feature type="transmembrane region" description="Helical" evidence="7">
    <location>
        <begin position="292"/>
        <end position="310"/>
    </location>
</feature>
<feature type="transmembrane region" description="Helical" evidence="7">
    <location>
        <begin position="55"/>
        <end position="79"/>
    </location>
</feature>
<name>A0ABT6T5E8_9ACTN</name>
<dbReference type="RefSeq" id="WP_282538149.1">
    <property type="nucleotide sequence ID" value="NZ_JASCIS010000034.1"/>
</dbReference>
<organism evidence="9 10">
    <name type="scientific">Streptomyces luteolus</name>
    <dbReference type="NCBI Taxonomy" id="3043615"/>
    <lineage>
        <taxon>Bacteria</taxon>
        <taxon>Bacillati</taxon>
        <taxon>Actinomycetota</taxon>
        <taxon>Actinomycetes</taxon>
        <taxon>Kitasatosporales</taxon>
        <taxon>Streptomycetaceae</taxon>
        <taxon>Streptomyces</taxon>
    </lineage>
</organism>
<dbReference type="CDD" id="cd17355">
    <property type="entry name" value="MFS_YcxA_like"/>
    <property type="match status" value="1"/>
</dbReference>
<dbReference type="PANTHER" id="PTHR43385:SF1">
    <property type="entry name" value="RIBOFLAVIN TRANSPORTER RIBJ"/>
    <property type="match status" value="1"/>
</dbReference>
<feature type="region of interest" description="Disordered" evidence="6">
    <location>
        <begin position="404"/>
        <end position="428"/>
    </location>
</feature>
<dbReference type="Gene3D" id="1.20.1250.20">
    <property type="entry name" value="MFS general substrate transporter like domains"/>
    <property type="match status" value="2"/>
</dbReference>
<dbReference type="PROSITE" id="PS50850">
    <property type="entry name" value="MFS"/>
    <property type="match status" value="1"/>
</dbReference>
<feature type="transmembrane region" description="Helical" evidence="7">
    <location>
        <begin position="150"/>
        <end position="172"/>
    </location>
</feature>
<dbReference type="SUPFAM" id="SSF103473">
    <property type="entry name" value="MFS general substrate transporter"/>
    <property type="match status" value="1"/>
</dbReference>
<gene>
    <name evidence="9" type="ORF">QIT00_27735</name>
</gene>
<keyword evidence="2" id="KW-0813">Transport</keyword>
<feature type="transmembrane region" description="Helical" evidence="7">
    <location>
        <begin position="23"/>
        <end position="43"/>
    </location>
</feature>